<evidence type="ECO:0000313" key="7">
    <source>
        <dbReference type="Proteomes" id="UP000182763"/>
    </source>
</evidence>
<dbReference type="AlphaFoldDB" id="A0A1J5GMM2"/>
<dbReference type="Gene3D" id="1.20.120.580">
    <property type="entry name" value="bsu32300-like"/>
    <property type="match status" value="1"/>
</dbReference>
<protein>
    <recommendedName>
        <fullName evidence="5">Polymerase beta nucleotidyltransferase domain-containing protein</fullName>
    </recommendedName>
</protein>
<evidence type="ECO:0000256" key="4">
    <source>
        <dbReference type="ARBA" id="ARBA00024207"/>
    </source>
</evidence>
<dbReference type="STRING" id="1805029.AUK42_04790"/>
<keyword evidence="3" id="KW-0378">Hydrolase</keyword>
<evidence type="ECO:0000256" key="2">
    <source>
        <dbReference type="ARBA" id="ARBA00022722"/>
    </source>
</evidence>
<dbReference type="CDD" id="cd05403">
    <property type="entry name" value="NT_KNTase_like"/>
    <property type="match status" value="1"/>
</dbReference>
<dbReference type="SUPFAM" id="SSF81301">
    <property type="entry name" value="Nucleotidyltransferase"/>
    <property type="match status" value="1"/>
</dbReference>
<evidence type="ECO:0000256" key="1">
    <source>
        <dbReference type="ARBA" id="ARBA00022649"/>
    </source>
</evidence>
<comment type="caution">
    <text evidence="6">The sequence shown here is derived from an EMBL/GenBank/DDBJ whole genome shotgun (WGS) entry which is preliminary data.</text>
</comment>
<evidence type="ECO:0000313" key="6">
    <source>
        <dbReference type="EMBL" id="OIP69887.1"/>
    </source>
</evidence>
<dbReference type="Pfam" id="PF01934">
    <property type="entry name" value="HepT-like"/>
    <property type="match status" value="1"/>
</dbReference>
<feature type="domain" description="Polymerase beta nucleotidyltransferase" evidence="5">
    <location>
        <begin position="15"/>
        <end position="114"/>
    </location>
</feature>
<keyword evidence="2" id="KW-0540">Nuclease</keyword>
<evidence type="ECO:0000259" key="5">
    <source>
        <dbReference type="Pfam" id="PF18765"/>
    </source>
</evidence>
<dbReference type="Proteomes" id="UP000182763">
    <property type="component" value="Unassembled WGS sequence"/>
</dbReference>
<name>A0A1J5GMM2_9BACT</name>
<dbReference type="InterPro" id="IPR043519">
    <property type="entry name" value="NT_sf"/>
</dbReference>
<dbReference type="InterPro" id="IPR008201">
    <property type="entry name" value="HepT-like"/>
</dbReference>
<dbReference type="PANTHER" id="PTHR43852">
    <property type="entry name" value="NUCLEOTIDYLTRANSFERASE"/>
    <property type="match status" value="1"/>
</dbReference>
<keyword evidence="1" id="KW-1277">Toxin-antitoxin system</keyword>
<dbReference type="InterPro" id="IPR052930">
    <property type="entry name" value="TA_antitoxin_MntA"/>
</dbReference>
<organism evidence="6 7">
    <name type="scientific">Candidatus Infernicultor aquiphilus</name>
    <dbReference type="NCBI Taxonomy" id="1805029"/>
    <lineage>
        <taxon>Bacteria</taxon>
        <taxon>Pseudomonadati</taxon>
        <taxon>Atribacterota</taxon>
        <taxon>Candidatus Phoenicimicrobiia</taxon>
        <taxon>Candidatus Pheonicimicrobiales</taxon>
        <taxon>Candidatus Phoenicimicrobiaceae</taxon>
        <taxon>Candidatus Infernicultor</taxon>
    </lineage>
</organism>
<evidence type="ECO:0000256" key="3">
    <source>
        <dbReference type="ARBA" id="ARBA00022801"/>
    </source>
</evidence>
<gene>
    <name evidence="6" type="ORF">AUK42_04790</name>
</gene>
<dbReference type="GO" id="GO:0004540">
    <property type="term" value="F:RNA nuclease activity"/>
    <property type="evidence" value="ECO:0007669"/>
    <property type="project" value="InterPro"/>
</dbReference>
<accession>A0A1J5GMM2</accession>
<dbReference type="EMBL" id="MNYY01000095">
    <property type="protein sequence ID" value="OIP69887.1"/>
    <property type="molecule type" value="Genomic_DNA"/>
</dbReference>
<dbReference type="GO" id="GO:0110001">
    <property type="term" value="C:toxin-antitoxin complex"/>
    <property type="evidence" value="ECO:0007669"/>
    <property type="project" value="InterPro"/>
</dbReference>
<dbReference type="PANTHER" id="PTHR43852:SF2">
    <property type="entry name" value="PROTEIN ADENYLYLTRANSFERASE MNTA"/>
    <property type="match status" value="1"/>
</dbReference>
<comment type="similarity">
    <text evidence="4">Belongs to the HepT RNase toxin family.</text>
</comment>
<sequence>MEKSLKIQKEKIILKLKDYFKQEASGYHIEMVFLYGSWARGYPHYDSDLDLALLFSSPIKTEESLFALITQISYELSKDLGREVNIIPIYSDFPHPMLYYNAIILGMPLYIKDKDKYIQLKLESIYQMEDFQIFGITWQRKVAQDIIKEIIHAEFNYAKGRITDSLQFIATEIKEFEEDYSTKIWKDYKEDRKLQKLMDRTIENIFTALIEICGTILTQEGISAESYAQALSECAQRLGFSEEEQEILAKIAMQRNRLAHRYLNFRWQAIDMFIKNKLLILKLLTKISEKPE</sequence>
<proteinExistence type="inferred from homology"/>
<dbReference type="Pfam" id="PF18765">
    <property type="entry name" value="Polbeta"/>
    <property type="match status" value="1"/>
</dbReference>
<dbReference type="InterPro" id="IPR037038">
    <property type="entry name" value="HepT-like_sf"/>
</dbReference>
<dbReference type="GO" id="GO:0016787">
    <property type="term" value="F:hydrolase activity"/>
    <property type="evidence" value="ECO:0007669"/>
    <property type="project" value="UniProtKB-KW"/>
</dbReference>
<reference evidence="6 7" key="1">
    <citation type="journal article" date="2016" name="Environ. Microbiol.">
        <title>Genomic resolution of a cold subsurface aquifer community provides metabolic insights for novel microbes adapted to high CO concentrations.</title>
        <authorList>
            <person name="Probst A.J."/>
            <person name="Castelle C.J."/>
            <person name="Singh A."/>
            <person name="Brown C.T."/>
            <person name="Anantharaman K."/>
            <person name="Sharon I."/>
            <person name="Hug L.A."/>
            <person name="Burstein D."/>
            <person name="Emerson J.B."/>
            <person name="Thomas B.C."/>
            <person name="Banfield J.F."/>
        </authorList>
    </citation>
    <scope>NUCLEOTIDE SEQUENCE [LARGE SCALE GENOMIC DNA]</scope>
    <source>
        <strain evidence="6">CG2_30_33_13</strain>
    </source>
</reference>
<dbReference type="Gene3D" id="3.30.460.10">
    <property type="entry name" value="Beta Polymerase, domain 2"/>
    <property type="match status" value="1"/>
</dbReference>
<dbReference type="InterPro" id="IPR041633">
    <property type="entry name" value="Polbeta"/>
</dbReference>